<dbReference type="Proteomes" id="UP001145069">
    <property type="component" value="Unassembled WGS sequence"/>
</dbReference>
<reference evidence="2" key="1">
    <citation type="submission" date="2022-06" db="EMBL/GenBank/DDBJ databases">
        <title>Aquibacillus sp. a new bacterium isolated from soil saline samples.</title>
        <authorList>
            <person name="Galisteo C."/>
            <person name="De La Haba R."/>
            <person name="Sanchez-Porro C."/>
            <person name="Ventosa A."/>
        </authorList>
    </citation>
    <scope>NUCLEOTIDE SEQUENCE</scope>
    <source>
        <strain evidence="2">3ASR75-54</strain>
    </source>
</reference>
<dbReference type="EMBL" id="JAMQKC010000004">
    <property type="protein sequence ID" value="MDC3416783.1"/>
    <property type="molecule type" value="Genomic_DNA"/>
</dbReference>
<keyword evidence="1" id="KW-0472">Membrane</keyword>
<keyword evidence="1" id="KW-0812">Transmembrane</keyword>
<evidence type="ECO:0000313" key="2">
    <source>
        <dbReference type="EMBL" id="MDC3416783.1"/>
    </source>
</evidence>
<dbReference type="AlphaFoldDB" id="A0A9X4AG65"/>
<protein>
    <submittedName>
        <fullName evidence="2">DUF624 domain-containing protein</fullName>
    </submittedName>
</protein>
<gene>
    <name evidence="2" type="ORF">NC799_07605</name>
</gene>
<keyword evidence="1" id="KW-1133">Transmembrane helix</keyword>
<name>A0A9X4AG65_9BACI</name>
<comment type="caution">
    <text evidence="2">The sequence shown here is derived from an EMBL/GenBank/DDBJ whole genome shotgun (WGS) entry which is preliminary data.</text>
</comment>
<proteinExistence type="predicted"/>
<evidence type="ECO:0000313" key="3">
    <source>
        <dbReference type="Proteomes" id="UP001145069"/>
    </source>
</evidence>
<sequence>MDIHGGLTGGLFRICEWIYRFACLNLLWLLFTLVGFILFGFGPSTLAMFSIMKKWMKGEDDFPLFQTFVRYYKSDFKQASLIWFVLIVIGAFIVVDLSLLQYFEGPFRYIILGSFATVLILYVVTTLYLFPIVVQYKNSTFQHFKSAIIIGISFPVKTLIMCMGVSSVLFLCFIFPAITFFFLGSGLCFVTTFFSQHLFTTIQNKQVAMAD</sequence>
<feature type="transmembrane region" description="Helical" evidence="1">
    <location>
        <begin position="81"/>
        <end position="103"/>
    </location>
</feature>
<feature type="transmembrane region" description="Helical" evidence="1">
    <location>
        <begin position="173"/>
        <end position="195"/>
    </location>
</feature>
<dbReference type="RefSeq" id="WP_272445800.1">
    <property type="nucleotide sequence ID" value="NZ_JAMQKC010000004.1"/>
</dbReference>
<accession>A0A9X4AG65</accession>
<feature type="transmembrane region" description="Helical" evidence="1">
    <location>
        <begin position="109"/>
        <end position="134"/>
    </location>
</feature>
<feature type="transmembrane region" description="Helical" evidence="1">
    <location>
        <begin position="26"/>
        <end position="49"/>
    </location>
</feature>
<organism evidence="2 3">
    <name type="scientific">Aquibacillus salsiterrae</name>
    <dbReference type="NCBI Taxonomy" id="2950439"/>
    <lineage>
        <taxon>Bacteria</taxon>
        <taxon>Bacillati</taxon>
        <taxon>Bacillota</taxon>
        <taxon>Bacilli</taxon>
        <taxon>Bacillales</taxon>
        <taxon>Bacillaceae</taxon>
        <taxon>Aquibacillus</taxon>
    </lineage>
</organism>
<dbReference type="InterPro" id="IPR006938">
    <property type="entry name" value="DUF624"/>
</dbReference>
<dbReference type="Pfam" id="PF04854">
    <property type="entry name" value="DUF624"/>
    <property type="match status" value="1"/>
</dbReference>
<evidence type="ECO:0000256" key="1">
    <source>
        <dbReference type="SAM" id="Phobius"/>
    </source>
</evidence>
<feature type="transmembrane region" description="Helical" evidence="1">
    <location>
        <begin position="146"/>
        <end position="167"/>
    </location>
</feature>
<keyword evidence="3" id="KW-1185">Reference proteome</keyword>